<evidence type="ECO:0000313" key="8">
    <source>
        <dbReference type="Proteomes" id="UP000800093"/>
    </source>
</evidence>
<dbReference type="EMBL" id="ML986675">
    <property type="protein sequence ID" value="KAF2260679.1"/>
    <property type="molecule type" value="Genomic_DNA"/>
</dbReference>
<accession>A0A9P4K0L4</accession>
<keyword evidence="5" id="KW-1133">Transmembrane helix</keyword>
<proteinExistence type="inferred from homology"/>
<organism evidence="7 8">
    <name type="scientific">Lojkania enalia</name>
    <dbReference type="NCBI Taxonomy" id="147567"/>
    <lineage>
        <taxon>Eukaryota</taxon>
        <taxon>Fungi</taxon>
        <taxon>Dikarya</taxon>
        <taxon>Ascomycota</taxon>
        <taxon>Pezizomycotina</taxon>
        <taxon>Dothideomycetes</taxon>
        <taxon>Pleosporomycetidae</taxon>
        <taxon>Pleosporales</taxon>
        <taxon>Pleosporales incertae sedis</taxon>
        <taxon>Lojkania</taxon>
    </lineage>
</organism>
<protein>
    <recommendedName>
        <fullName evidence="9">Glycosyltransferase family 31 protein</fullName>
    </recommendedName>
</protein>
<feature type="non-terminal residue" evidence="7">
    <location>
        <position position="381"/>
    </location>
</feature>
<comment type="caution">
    <text evidence="7">The sequence shown here is derived from an EMBL/GenBank/DDBJ whole genome shotgun (WGS) entry which is preliminary data.</text>
</comment>
<evidence type="ECO:0000256" key="3">
    <source>
        <dbReference type="ARBA" id="ARBA00022692"/>
    </source>
</evidence>
<dbReference type="PANTHER" id="PTHR23033">
    <property type="entry name" value="BETA1,3-GALACTOSYLTRANSFERASE"/>
    <property type="match status" value="1"/>
</dbReference>
<keyword evidence="3" id="KW-0812">Transmembrane</keyword>
<dbReference type="OrthoDB" id="414175at2759"/>
<sequence>VAPAPTGPHCKDVRGAPNVMVVIKTSKAEILKKLPNHLKNLLSCVPNFAIFSDHAGTMEGFTVHDALEDISNSTRKKHKEFLDYEKMVQNPDFKPDTVDKELDKWKMLPMVYKAHQLRPYARFYVFIEADTSLSWTNLLQWIDRLDYRIPYYSGAPTFLGNVKFAQRGPGILLSYGAMKHYAKAYDEKYASEWEPRVGRECCGDMVLATTLMESHVEFYSAFPLLQGETLSSLDWNDRHWCQPMVSAHHQNSDEIEMLWNSEKNWTSQKGWEVPYLFKDAFEQHVLPNIADRKDEWDNLASDTKIDAATSPETCAALCAKTEDCMQWRFRHKKDTECHLGKIIRLGKQAKKEGDEMWTSGWMLDKIQKSTKDWTDCEEPKW</sequence>
<gene>
    <name evidence="7" type="ORF">CC78DRAFT_419909</name>
</gene>
<evidence type="ECO:0000256" key="4">
    <source>
        <dbReference type="ARBA" id="ARBA00022968"/>
    </source>
</evidence>
<evidence type="ECO:0000256" key="2">
    <source>
        <dbReference type="ARBA" id="ARBA00006462"/>
    </source>
</evidence>
<evidence type="ECO:0000313" key="7">
    <source>
        <dbReference type="EMBL" id="KAF2260679.1"/>
    </source>
</evidence>
<dbReference type="GO" id="GO:0016020">
    <property type="term" value="C:membrane"/>
    <property type="evidence" value="ECO:0007669"/>
    <property type="project" value="UniProtKB-SubCell"/>
</dbReference>
<name>A0A9P4K0L4_9PLEO</name>
<evidence type="ECO:0000256" key="6">
    <source>
        <dbReference type="ARBA" id="ARBA00023136"/>
    </source>
</evidence>
<comment type="subcellular location">
    <subcellularLocation>
        <location evidence="1">Membrane</location>
        <topology evidence="1">Single-pass type II membrane protein</topology>
    </subcellularLocation>
</comment>
<evidence type="ECO:0000256" key="5">
    <source>
        <dbReference type="ARBA" id="ARBA00022989"/>
    </source>
</evidence>
<dbReference type="AlphaFoldDB" id="A0A9P4K0L4"/>
<dbReference type="PANTHER" id="PTHR23033:SF47">
    <property type="entry name" value="APPLE DOMAIN-CONTAINING PROTEIN-RELATED"/>
    <property type="match status" value="1"/>
</dbReference>
<dbReference type="Gene3D" id="3.50.4.10">
    <property type="entry name" value="Hepatocyte Growth Factor"/>
    <property type="match status" value="1"/>
</dbReference>
<evidence type="ECO:0000256" key="1">
    <source>
        <dbReference type="ARBA" id="ARBA00004606"/>
    </source>
</evidence>
<keyword evidence="4" id="KW-0735">Signal-anchor</keyword>
<feature type="non-terminal residue" evidence="7">
    <location>
        <position position="1"/>
    </location>
</feature>
<dbReference type="InterPro" id="IPR026050">
    <property type="entry name" value="C1GALT1/C1GALT1_chp1"/>
</dbReference>
<dbReference type="Proteomes" id="UP000800093">
    <property type="component" value="Unassembled WGS sequence"/>
</dbReference>
<comment type="similarity">
    <text evidence="2">Belongs to the glycosyltransferase 31 family. Beta3-Gal-T subfamily.</text>
</comment>
<reference evidence="8" key="1">
    <citation type="journal article" date="2020" name="Stud. Mycol.">
        <title>101 Dothideomycetes genomes: A test case for predicting lifestyles and emergence of pathogens.</title>
        <authorList>
            <person name="Haridas S."/>
            <person name="Albert R."/>
            <person name="Binder M."/>
            <person name="Bloem J."/>
            <person name="LaButti K."/>
            <person name="Salamov A."/>
            <person name="Andreopoulos B."/>
            <person name="Baker S."/>
            <person name="Barry K."/>
            <person name="Bills G."/>
            <person name="Bluhm B."/>
            <person name="Cannon C."/>
            <person name="Castanera R."/>
            <person name="Culley D."/>
            <person name="Daum C."/>
            <person name="Ezra D."/>
            <person name="Gonzalez J."/>
            <person name="Henrissat B."/>
            <person name="Kuo A."/>
            <person name="Liang C."/>
            <person name="Lipzen A."/>
            <person name="Lutzoni F."/>
            <person name="Magnuson J."/>
            <person name="Mondo S."/>
            <person name="Nolan M."/>
            <person name="Ohm R."/>
            <person name="Pangilinan J."/>
            <person name="Park H.-J."/>
            <person name="Ramirez L."/>
            <person name="Alfaro M."/>
            <person name="Sun H."/>
            <person name="Tritt A."/>
            <person name="Yoshinaga Y."/>
            <person name="Zwiers L.-H."/>
            <person name="Turgeon B."/>
            <person name="Goodwin S."/>
            <person name="Spatafora J."/>
            <person name="Crous P."/>
            <person name="Grigoriev I."/>
        </authorList>
    </citation>
    <scope>NUCLEOTIDE SEQUENCE [LARGE SCALE GENOMIC DNA]</scope>
    <source>
        <strain evidence="8">CBS 304.66</strain>
    </source>
</reference>
<keyword evidence="6" id="KW-0472">Membrane</keyword>
<dbReference type="Gene3D" id="3.90.550.50">
    <property type="match status" value="1"/>
</dbReference>
<evidence type="ECO:0008006" key="9">
    <source>
        <dbReference type="Google" id="ProtNLM"/>
    </source>
</evidence>
<keyword evidence="8" id="KW-1185">Reference proteome</keyword>